<dbReference type="EMBL" id="WHUW01000012">
    <property type="protein sequence ID" value="KAF8440211.1"/>
    <property type="molecule type" value="Genomic_DNA"/>
</dbReference>
<evidence type="ECO:0000256" key="1">
    <source>
        <dbReference type="SAM" id="MobiDB-lite"/>
    </source>
</evidence>
<protein>
    <submittedName>
        <fullName evidence="2">Uncharacterized protein</fullName>
    </submittedName>
</protein>
<proteinExistence type="predicted"/>
<dbReference type="AlphaFoldDB" id="A0AAD4GED3"/>
<name>A0AAD4GED3_BOLED</name>
<dbReference type="Proteomes" id="UP001194468">
    <property type="component" value="Unassembled WGS sequence"/>
</dbReference>
<reference evidence="2" key="2">
    <citation type="journal article" date="2020" name="Nat. Commun.">
        <title>Large-scale genome sequencing of mycorrhizal fungi provides insights into the early evolution of symbiotic traits.</title>
        <authorList>
            <person name="Miyauchi S."/>
            <person name="Kiss E."/>
            <person name="Kuo A."/>
            <person name="Drula E."/>
            <person name="Kohler A."/>
            <person name="Sanchez-Garcia M."/>
            <person name="Morin E."/>
            <person name="Andreopoulos B."/>
            <person name="Barry K.W."/>
            <person name="Bonito G."/>
            <person name="Buee M."/>
            <person name="Carver A."/>
            <person name="Chen C."/>
            <person name="Cichocki N."/>
            <person name="Clum A."/>
            <person name="Culley D."/>
            <person name="Crous P.W."/>
            <person name="Fauchery L."/>
            <person name="Girlanda M."/>
            <person name="Hayes R.D."/>
            <person name="Keri Z."/>
            <person name="LaButti K."/>
            <person name="Lipzen A."/>
            <person name="Lombard V."/>
            <person name="Magnuson J."/>
            <person name="Maillard F."/>
            <person name="Murat C."/>
            <person name="Nolan M."/>
            <person name="Ohm R.A."/>
            <person name="Pangilinan J."/>
            <person name="Pereira M.F."/>
            <person name="Perotto S."/>
            <person name="Peter M."/>
            <person name="Pfister S."/>
            <person name="Riley R."/>
            <person name="Sitrit Y."/>
            <person name="Stielow J.B."/>
            <person name="Szollosi G."/>
            <person name="Zifcakova L."/>
            <person name="Stursova M."/>
            <person name="Spatafora J.W."/>
            <person name="Tedersoo L."/>
            <person name="Vaario L.M."/>
            <person name="Yamada A."/>
            <person name="Yan M."/>
            <person name="Wang P."/>
            <person name="Xu J."/>
            <person name="Bruns T."/>
            <person name="Baldrian P."/>
            <person name="Vilgalys R."/>
            <person name="Dunand C."/>
            <person name="Henrissat B."/>
            <person name="Grigoriev I.V."/>
            <person name="Hibbett D."/>
            <person name="Nagy L.G."/>
            <person name="Martin F.M."/>
        </authorList>
    </citation>
    <scope>NUCLEOTIDE SEQUENCE</scope>
    <source>
        <strain evidence="2">BED1</strain>
    </source>
</reference>
<reference evidence="2" key="1">
    <citation type="submission" date="2019-10" db="EMBL/GenBank/DDBJ databases">
        <authorList>
            <consortium name="DOE Joint Genome Institute"/>
            <person name="Kuo A."/>
            <person name="Miyauchi S."/>
            <person name="Kiss E."/>
            <person name="Drula E."/>
            <person name="Kohler A."/>
            <person name="Sanchez-Garcia M."/>
            <person name="Andreopoulos B."/>
            <person name="Barry K.W."/>
            <person name="Bonito G."/>
            <person name="Buee M."/>
            <person name="Carver A."/>
            <person name="Chen C."/>
            <person name="Cichocki N."/>
            <person name="Clum A."/>
            <person name="Culley D."/>
            <person name="Crous P.W."/>
            <person name="Fauchery L."/>
            <person name="Girlanda M."/>
            <person name="Hayes R."/>
            <person name="Keri Z."/>
            <person name="LaButti K."/>
            <person name="Lipzen A."/>
            <person name="Lombard V."/>
            <person name="Magnuson J."/>
            <person name="Maillard F."/>
            <person name="Morin E."/>
            <person name="Murat C."/>
            <person name="Nolan M."/>
            <person name="Ohm R."/>
            <person name="Pangilinan J."/>
            <person name="Pereira M."/>
            <person name="Perotto S."/>
            <person name="Peter M."/>
            <person name="Riley R."/>
            <person name="Sitrit Y."/>
            <person name="Stielow B."/>
            <person name="Szollosi G."/>
            <person name="Zifcakova L."/>
            <person name="Stursova M."/>
            <person name="Spatafora J.W."/>
            <person name="Tedersoo L."/>
            <person name="Vaario L.-M."/>
            <person name="Yamada A."/>
            <person name="Yan M."/>
            <person name="Wang P."/>
            <person name="Xu J."/>
            <person name="Bruns T."/>
            <person name="Baldrian P."/>
            <person name="Vilgalys R."/>
            <person name="Henrissat B."/>
            <person name="Grigoriev I.V."/>
            <person name="Hibbett D."/>
            <person name="Nagy L.G."/>
            <person name="Martin F.M."/>
        </authorList>
    </citation>
    <scope>NUCLEOTIDE SEQUENCE</scope>
    <source>
        <strain evidence="2">BED1</strain>
    </source>
</reference>
<organism evidence="2 3">
    <name type="scientific">Boletus edulis BED1</name>
    <dbReference type="NCBI Taxonomy" id="1328754"/>
    <lineage>
        <taxon>Eukaryota</taxon>
        <taxon>Fungi</taxon>
        <taxon>Dikarya</taxon>
        <taxon>Basidiomycota</taxon>
        <taxon>Agaricomycotina</taxon>
        <taxon>Agaricomycetes</taxon>
        <taxon>Agaricomycetidae</taxon>
        <taxon>Boletales</taxon>
        <taxon>Boletineae</taxon>
        <taxon>Boletaceae</taxon>
        <taxon>Boletoideae</taxon>
        <taxon>Boletus</taxon>
    </lineage>
</organism>
<evidence type="ECO:0000313" key="2">
    <source>
        <dbReference type="EMBL" id="KAF8440211.1"/>
    </source>
</evidence>
<sequence length="559" mass="62984">MKNKIDWICSGLIVDGPKFMTLLPLPNKFLLSDILKLYSNAKITLDKVIIDMTISAESMAKMVIEQWEMAVKGKKYICPWTTYTSALFAKAEGIDVVVDQLWTLLVENRWSHLLPLARWAKDLPLGSAKLDKNLKLVDLGLFVGQIIKSYGISVKQHHALTKDMSRPPPSTTSYSGTITDPSLVEYIADMRQMLYVTSLEWLEGGAVKKLETLVKHTILYSLCKSKCKLLLATTEGWTLREKLGDILKDDDGNDDDDDDDVTTMTWWDGFLQKVVDLVLVDKLGLLSPGTISESIAKPLCKLCEAMMFQSEKHVMHLDNPTLDITTAVLHPSRLAEMRLEYMPKFPSIATGEDEEIFWKPIKDQEVLKEITHLNLAYKHKHEYSISSNESSDESSDEEQDNREATLKFLQKCQAAKAKSPGKKKAVQSSGDEETSQMAAKIPLFFPSQSKFPTSLKHSIAEVEHGPGEDIDNASRSNPQRLDMDVSDNNTPNYNWTIYKSEFLAQVFDSDMNNVPVMPRILQDTMSTMESDEILIMDTVLEESCQLLQGTILQGNSFSH</sequence>
<evidence type="ECO:0000313" key="3">
    <source>
        <dbReference type="Proteomes" id="UP001194468"/>
    </source>
</evidence>
<gene>
    <name evidence="2" type="ORF">L210DRAFT_929478</name>
</gene>
<feature type="region of interest" description="Disordered" evidence="1">
    <location>
        <begin position="413"/>
        <end position="434"/>
    </location>
</feature>
<feature type="region of interest" description="Disordered" evidence="1">
    <location>
        <begin position="463"/>
        <end position="487"/>
    </location>
</feature>
<accession>A0AAD4GED3</accession>
<keyword evidence="3" id="KW-1185">Reference proteome</keyword>
<comment type="caution">
    <text evidence="2">The sequence shown here is derived from an EMBL/GenBank/DDBJ whole genome shotgun (WGS) entry which is preliminary data.</text>
</comment>